<dbReference type="GO" id="GO:0032259">
    <property type="term" value="P:methylation"/>
    <property type="evidence" value="ECO:0007669"/>
    <property type="project" value="UniProtKB-KW"/>
</dbReference>
<dbReference type="GO" id="GO:0005524">
    <property type="term" value="F:ATP binding"/>
    <property type="evidence" value="ECO:0007669"/>
    <property type="project" value="UniProtKB-KW"/>
</dbReference>
<keyword evidence="6" id="KW-0378">Hydrolase</keyword>
<evidence type="ECO:0000256" key="9">
    <source>
        <dbReference type="SAM" id="MobiDB-lite"/>
    </source>
</evidence>
<dbReference type="InterPro" id="IPR001525">
    <property type="entry name" value="C5_MeTfrase"/>
</dbReference>
<dbReference type="Proteomes" id="UP000215453">
    <property type="component" value="Chromosome 6"/>
</dbReference>
<dbReference type="PANTHER" id="PTHR45626">
    <property type="entry name" value="TRANSCRIPTION TERMINATION FACTOR 2-RELATED"/>
    <property type="match status" value="1"/>
</dbReference>
<dbReference type="SMART" id="SM00487">
    <property type="entry name" value="DEXDc"/>
    <property type="match status" value="1"/>
</dbReference>
<sequence length="2218" mass="245693">MSILKYFGLSSLPRGRSGGDDDENDDENITVAQPATSISTNTRKRKASGSVKLNINPAAHVTSKGAVLRELSDAEFNSLTNGRIAFVDLRQSSSKRQKTHLKPLKQAHHVAASATPPKARADAPNSPRFDSHSPPLESEPAVGRRPRRSTAARRSYVLEVPSSSEDELSAPASIRRTTAVKRKAAANTNNKRHVSDDDFGASDDHDTMSDSEPETDNMEGTDENESIASESDGSSTLAKKAAPKGKARLTGTAPATTKPKSSRTKATRVGMTNLLARVTDREINLNLAPRSAIDEIFLDMTNKAISRGLGQAVAAIGGRPLRVATMCSGTESPLLALEMIRDCLTLISPDLKLQVEHLFSAEIVPFKQAYIERNFNPPVIFRDITELTSVVHDESPEATTAYGGMMAVPKEVDMVIAGTSCVDFSGLNNRQKGLEDGGESADTWNAVLSYCRAFRPAIVLLENVLGANWDKMLKDYEGLNYECSGATVDTRSYYIPQVRQRGYMACFNKNAPGFTEGAAKRWVANMTAFQRAASSPVSAFLQPNDQIIRQQIRNDEPSREVDWSQCAVTQSEYRQAKRLGYARPITHWSESGSMLPPDHGHQAWFQKQVERVLDTIDGAVLRKALPPAMYDARYKSRIFDLSQNIYRETDHRPFGIAGCVTPSGMYFVTDLCRVLTSEEMLKLQGIPLSKISFTTETQAEIQDLAGNAMSSTVIGSSILASIIAGHGALGHEADKSTCNVEPTPPVRRVLVGKATRGDSQPHAALDIQALLRIAEASMRRCYCETECGIAEKPIQQCTDCGHTTCTSCGGNPAHNYRQQDRVDRFLPATFEDHVRCAMPLRLKLTQLAIPITSDAAYDEAFKHALRDTFTFQRIRRTHCWTISYRSTAAILELVVGRNAEWRLYAVPDKELPGNSKLRRLLLQPVAKSVVADTLCPAKWMCRTPKKASSKVTLSGSGRQIASWWSRNGMPDFVNHRVWEFLTIKSHDKLVSSLTGKYQYLPRCGKACDSLYKKVVGSDDEPTFLFLDPTQTGNPNDDSFVFTTNIAMLEQDEVRPILGRIAATWRPWPNSGNLALNANAEKADIVFDESWKPSTGSFTTVESRVEISTAKDSLAVSSSCSDLEVLVACTMPTSDAGNVLSGGHLRGFFSSKDAEFFRSHAWLFEEMRRQLRSVGSDWKGFQDFAVRNRCLTCAPARPKLQWTWADNGTDLRPYEDSKSAALYERRIKDRPEPVSVIVDRVQSGNAYTFSLGVDAVTLAHRAGARLTARGPVPVSYSWRFVTTAPQTFKFKPFSISDTRGLAPYSGPLDMTISLFPKQLMSLAWMRQQEKGVPFTIDETEEAVIPALGWRAEARARTELIVRGGICADHPGFGKTITSLALIDAEFLEQGQRTICEQLEEKSQGLLRTAATLIICQASLVQQWVDEIQEKLPSYKGLVLAIKTQGDLSKRTVSGFEKARIVVVSNAVLVNPSYIERLATFGAVPAPFTLNSGRQLSQWLQFAANQIPDHLNIWHEQGLSALRKHIKSKYAERIKDSEFNSYVPSKRLKGQAYVNGKAKKHSAALEKSVANDTISTDSVDGALLQLFYWNRIIVDEFHQNDPKIAAVINSLKAEKRWGLSATPQLEDFYELAQIGALLNVPLPIGSDSRGLMKKSSVRELRKDMTSFELFDAMRQTATHSMHHRIYAMDQRFLDTFVRRNLMAGAEFPIQQHLVPVTLDLDHRALFAELCQHLNSLAMKIRKGKGASDREVRFREAVSSSSTAEEALSKVAAYSDRSTIGSRDLGLQSIVNGRLAKYDDILEHQIPVAVAQAKGTEEDIFVKWLERLQDGALGDRDLINTILPIAKREKGVKVKKSAAATIDEDGNKVKGQGQRALTADLNAKCEQLLVEKRSARYIENLLRVSTSEKPQLLCERDDCSQKCSKLAVSALCGHKVCHDCYKDMKAHEIIKCPGDGCSAPMMDFHLLWPGQQSSTITKYGGKIEAALKLLAKIQQKGEQAVLFVQFANQLDEVEYALNETDISAVVVKTTAQAGNQIKDFRESDGEKKKTVIVLNASDETAAGINLQNANHVIFLSPLLRETQYGYDSTMAQAIGRVRRHGQTREIHVYRIFATHTVDVDILERSEKRFDALTEQGAKEIKPPAGGFKLNEFGEPKPERTQLVIENGKFSLRPQSWLVAKGKGKDGDVDVERVKVKNRVSGWEDFSSLVKFSKTFTEDDED</sequence>
<evidence type="ECO:0000256" key="4">
    <source>
        <dbReference type="ARBA" id="ARBA00022741"/>
    </source>
</evidence>
<feature type="compositionally biased region" description="Acidic residues" evidence="9">
    <location>
        <begin position="209"/>
        <end position="225"/>
    </location>
</feature>
<keyword evidence="7" id="KW-0862">Zinc</keyword>
<dbReference type="GO" id="GO:0005634">
    <property type="term" value="C:nucleus"/>
    <property type="evidence" value="ECO:0007669"/>
    <property type="project" value="TreeGrafter"/>
</dbReference>
<dbReference type="GO" id="GO:0006281">
    <property type="term" value="P:DNA repair"/>
    <property type="evidence" value="ECO:0007669"/>
    <property type="project" value="TreeGrafter"/>
</dbReference>
<evidence type="ECO:0000256" key="6">
    <source>
        <dbReference type="ARBA" id="ARBA00022801"/>
    </source>
</evidence>
<keyword evidence="1" id="KW-0489">Methyltransferase</keyword>
<dbReference type="GO" id="GO:0016787">
    <property type="term" value="F:hydrolase activity"/>
    <property type="evidence" value="ECO:0007669"/>
    <property type="project" value="UniProtKB-KW"/>
</dbReference>
<name>A0A1Y6LQM8_ZYMTR</name>
<dbReference type="PROSITE" id="PS00518">
    <property type="entry name" value="ZF_RING_1"/>
    <property type="match status" value="1"/>
</dbReference>
<evidence type="ECO:0000313" key="12">
    <source>
        <dbReference type="Proteomes" id="UP000215453"/>
    </source>
</evidence>
<evidence type="ECO:0000256" key="5">
    <source>
        <dbReference type="ARBA" id="ARBA00022771"/>
    </source>
</evidence>
<dbReference type="InterPro" id="IPR050628">
    <property type="entry name" value="SNF2_RAD54_helicase_TF"/>
</dbReference>
<feature type="domain" description="Helicase C-terminal" evidence="10">
    <location>
        <begin position="1982"/>
        <end position="2145"/>
    </location>
</feature>
<protein>
    <recommendedName>
        <fullName evidence="10">Helicase C-terminal domain-containing protein</fullName>
    </recommendedName>
</protein>
<dbReference type="GO" id="GO:0008094">
    <property type="term" value="F:ATP-dependent activity, acting on DNA"/>
    <property type="evidence" value="ECO:0007669"/>
    <property type="project" value="TreeGrafter"/>
</dbReference>
<dbReference type="InterPro" id="IPR027417">
    <property type="entry name" value="P-loop_NTPase"/>
</dbReference>
<dbReference type="PANTHER" id="PTHR45626:SF26">
    <property type="entry name" value="FAMILY HELICASE, PUTATIVE (AFU_ORTHOLOGUE AFUA_2G09120)-RELATED"/>
    <property type="match status" value="1"/>
</dbReference>
<dbReference type="InterPro" id="IPR000330">
    <property type="entry name" value="SNF2_N"/>
</dbReference>
<dbReference type="Pfam" id="PF00271">
    <property type="entry name" value="Helicase_C"/>
    <property type="match status" value="1"/>
</dbReference>
<evidence type="ECO:0000256" key="2">
    <source>
        <dbReference type="ARBA" id="ARBA00022679"/>
    </source>
</evidence>
<dbReference type="GO" id="GO:0008270">
    <property type="term" value="F:zinc ion binding"/>
    <property type="evidence" value="ECO:0007669"/>
    <property type="project" value="UniProtKB-KW"/>
</dbReference>
<dbReference type="EMBL" id="LT882681">
    <property type="protein sequence ID" value="SMY25728.1"/>
    <property type="molecule type" value="Genomic_DNA"/>
</dbReference>
<dbReference type="CDD" id="cd18793">
    <property type="entry name" value="SF2_C_SNF"/>
    <property type="match status" value="1"/>
</dbReference>
<evidence type="ECO:0000259" key="10">
    <source>
        <dbReference type="PROSITE" id="PS51194"/>
    </source>
</evidence>
<evidence type="ECO:0000313" key="11">
    <source>
        <dbReference type="EMBL" id="SMY25728.1"/>
    </source>
</evidence>
<dbReference type="Gene3D" id="3.40.50.150">
    <property type="entry name" value="Vaccinia Virus protein VP39"/>
    <property type="match status" value="1"/>
</dbReference>
<keyword evidence="3" id="KW-0479">Metal-binding</keyword>
<dbReference type="InterPro" id="IPR029063">
    <property type="entry name" value="SAM-dependent_MTases_sf"/>
</dbReference>
<proteinExistence type="predicted"/>
<gene>
    <name evidence="11" type="ORF">ZT1A5_G7170</name>
</gene>
<reference evidence="11 12" key="1">
    <citation type="submission" date="2016-10" db="EMBL/GenBank/DDBJ databases">
        <authorList>
            <person name="Varghese N."/>
        </authorList>
    </citation>
    <scope>NUCLEOTIDE SEQUENCE [LARGE SCALE GENOMIC DNA]</scope>
</reference>
<feature type="region of interest" description="Disordered" evidence="9">
    <location>
        <begin position="91"/>
        <end position="150"/>
    </location>
</feature>
<dbReference type="Gene3D" id="3.40.50.10810">
    <property type="entry name" value="Tandem AAA-ATPase domain"/>
    <property type="match status" value="2"/>
</dbReference>
<dbReference type="SUPFAM" id="SSF52540">
    <property type="entry name" value="P-loop containing nucleoside triphosphate hydrolases"/>
    <property type="match status" value="2"/>
</dbReference>
<dbReference type="Pfam" id="PF00176">
    <property type="entry name" value="SNF2-rel_dom"/>
    <property type="match status" value="1"/>
</dbReference>
<feature type="region of interest" description="Disordered" evidence="9">
    <location>
        <begin position="179"/>
        <end position="267"/>
    </location>
</feature>
<keyword evidence="2" id="KW-0808">Transferase</keyword>
<dbReference type="Gene3D" id="3.40.50.300">
    <property type="entry name" value="P-loop containing nucleotide triphosphate hydrolases"/>
    <property type="match status" value="1"/>
</dbReference>
<keyword evidence="4" id="KW-0547">Nucleotide-binding</keyword>
<keyword evidence="8" id="KW-0067">ATP-binding</keyword>
<evidence type="ECO:0000256" key="8">
    <source>
        <dbReference type="ARBA" id="ARBA00022840"/>
    </source>
</evidence>
<dbReference type="InterPro" id="IPR049730">
    <property type="entry name" value="SNF2/RAD54-like_C"/>
</dbReference>
<dbReference type="InterPro" id="IPR014001">
    <property type="entry name" value="Helicase_ATP-bd"/>
</dbReference>
<dbReference type="InterPro" id="IPR038718">
    <property type="entry name" value="SNF2-like_sf"/>
</dbReference>
<evidence type="ECO:0000256" key="3">
    <source>
        <dbReference type="ARBA" id="ARBA00022723"/>
    </source>
</evidence>
<dbReference type="SUPFAM" id="SSF53335">
    <property type="entry name" value="S-adenosyl-L-methionine-dependent methyltransferases"/>
    <property type="match status" value="1"/>
</dbReference>
<dbReference type="InterPro" id="IPR017907">
    <property type="entry name" value="Znf_RING_CS"/>
</dbReference>
<dbReference type="GO" id="GO:0008168">
    <property type="term" value="F:methyltransferase activity"/>
    <property type="evidence" value="ECO:0007669"/>
    <property type="project" value="UniProtKB-KW"/>
</dbReference>
<feature type="region of interest" description="Disordered" evidence="9">
    <location>
        <begin position="10"/>
        <end position="49"/>
    </location>
</feature>
<feature type="compositionally biased region" description="Polar residues" evidence="9">
    <location>
        <begin position="226"/>
        <end position="237"/>
    </location>
</feature>
<feature type="compositionally biased region" description="Basic residues" evidence="9">
    <location>
        <begin position="93"/>
        <end position="108"/>
    </location>
</feature>
<accession>A0A1Y6LQM8</accession>
<evidence type="ECO:0000256" key="7">
    <source>
        <dbReference type="ARBA" id="ARBA00022833"/>
    </source>
</evidence>
<dbReference type="InterPro" id="IPR001650">
    <property type="entry name" value="Helicase_C-like"/>
</dbReference>
<feature type="compositionally biased region" description="Polar residues" evidence="9">
    <location>
        <begin position="30"/>
        <end position="41"/>
    </location>
</feature>
<organism evidence="11 12">
    <name type="scientific">Zymoseptoria tritici ST99CH_1A5</name>
    <dbReference type="NCBI Taxonomy" id="1276529"/>
    <lineage>
        <taxon>Eukaryota</taxon>
        <taxon>Fungi</taxon>
        <taxon>Dikarya</taxon>
        <taxon>Ascomycota</taxon>
        <taxon>Pezizomycotina</taxon>
        <taxon>Dothideomycetes</taxon>
        <taxon>Dothideomycetidae</taxon>
        <taxon>Mycosphaerellales</taxon>
        <taxon>Mycosphaerellaceae</taxon>
        <taxon>Zymoseptoria</taxon>
    </lineage>
</organism>
<dbReference type="PROSITE" id="PS51194">
    <property type="entry name" value="HELICASE_CTER"/>
    <property type="match status" value="1"/>
</dbReference>
<evidence type="ECO:0000256" key="1">
    <source>
        <dbReference type="ARBA" id="ARBA00022603"/>
    </source>
</evidence>
<dbReference type="Pfam" id="PF00145">
    <property type="entry name" value="DNA_methylase"/>
    <property type="match status" value="1"/>
</dbReference>
<keyword evidence="5" id="KW-0863">Zinc-finger</keyword>